<comment type="caution">
    <text evidence="2">The sequence shown here is derived from an EMBL/GenBank/DDBJ whole genome shotgun (WGS) entry which is preliminary data.</text>
</comment>
<evidence type="ECO:0000313" key="2">
    <source>
        <dbReference type="EMBL" id="MFC3143187.1"/>
    </source>
</evidence>
<keyword evidence="1" id="KW-0732">Signal</keyword>
<evidence type="ECO:0000313" key="3">
    <source>
        <dbReference type="Proteomes" id="UP001595632"/>
    </source>
</evidence>
<keyword evidence="3" id="KW-1185">Reference proteome</keyword>
<dbReference type="Proteomes" id="UP001595632">
    <property type="component" value="Unassembled WGS sequence"/>
</dbReference>
<sequence length="186" mass="19011">MTAAALNVTLPVFAAAAALVAGAAGACEMVYMEGRENMRFGTCGITYFDDGIEDEGVSAAVDLGKGYVQKVYWDGHACAARQTTIVVDCNADQAAIFGPSGLIEFPAPIPPGQWTDLQNAVEAASAAGAPLPLTEIVERASGLKNAAIVPVSGRAIGISNHGAPSDRRFDLGCGCKAYYPGSAGAK</sequence>
<dbReference type="RefSeq" id="WP_275633163.1">
    <property type="nucleotide sequence ID" value="NZ_JARGYD010000004.1"/>
</dbReference>
<dbReference type="EMBL" id="JBHRTB010000010">
    <property type="protein sequence ID" value="MFC3143187.1"/>
    <property type="molecule type" value="Genomic_DNA"/>
</dbReference>
<gene>
    <name evidence="2" type="ORF">ACFOGP_10730</name>
</gene>
<name>A0ABV7GVR0_9RHOB</name>
<organism evidence="2 3">
    <name type="scientific">Psychromarinibacter halotolerans</name>
    <dbReference type="NCBI Taxonomy" id="1775175"/>
    <lineage>
        <taxon>Bacteria</taxon>
        <taxon>Pseudomonadati</taxon>
        <taxon>Pseudomonadota</taxon>
        <taxon>Alphaproteobacteria</taxon>
        <taxon>Rhodobacterales</taxon>
        <taxon>Paracoccaceae</taxon>
        <taxon>Psychromarinibacter</taxon>
    </lineage>
</organism>
<accession>A0ABV7GVR0</accession>
<evidence type="ECO:0000256" key="1">
    <source>
        <dbReference type="SAM" id="SignalP"/>
    </source>
</evidence>
<feature type="chain" id="PRO_5046201787" description="Lipoprotein" evidence="1">
    <location>
        <begin position="27"/>
        <end position="186"/>
    </location>
</feature>
<evidence type="ECO:0008006" key="4">
    <source>
        <dbReference type="Google" id="ProtNLM"/>
    </source>
</evidence>
<proteinExistence type="predicted"/>
<protein>
    <recommendedName>
        <fullName evidence="4">Lipoprotein</fullName>
    </recommendedName>
</protein>
<reference evidence="3" key="1">
    <citation type="journal article" date="2019" name="Int. J. Syst. Evol. Microbiol.">
        <title>The Global Catalogue of Microorganisms (GCM) 10K type strain sequencing project: providing services to taxonomists for standard genome sequencing and annotation.</title>
        <authorList>
            <consortium name="The Broad Institute Genomics Platform"/>
            <consortium name="The Broad Institute Genome Sequencing Center for Infectious Disease"/>
            <person name="Wu L."/>
            <person name="Ma J."/>
        </authorList>
    </citation>
    <scope>NUCLEOTIDE SEQUENCE [LARGE SCALE GENOMIC DNA]</scope>
    <source>
        <strain evidence="3">KCTC 52366</strain>
    </source>
</reference>
<feature type="signal peptide" evidence="1">
    <location>
        <begin position="1"/>
        <end position="26"/>
    </location>
</feature>